<comment type="caution">
    <text evidence="2">The sequence shown here is derived from an EMBL/GenBank/DDBJ whole genome shotgun (WGS) entry which is preliminary data.</text>
</comment>
<dbReference type="SMART" id="SM01375">
    <property type="entry name" value="Dynein_light"/>
    <property type="match status" value="1"/>
</dbReference>
<dbReference type="InterPro" id="IPR001372">
    <property type="entry name" value="Dynein_light_chain_typ-1/2"/>
</dbReference>
<dbReference type="Proteomes" id="UP000583929">
    <property type="component" value="Unassembled WGS sequence"/>
</dbReference>
<dbReference type="PANTHER" id="PTHR11886:SF37">
    <property type="entry name" value="DYNEIN LIGHT CHAIN"/>
    <property type="match status" value="1"/>
</dbReference>
<proteinExistence type="predicted"/>
<dbReference type="AlphaFoldDB" id="A0A7J6FA85"/>
<accession>A0A7J6FA85</accession>
<dbReference type="PANTHER" id="PTHR11886">
    <property type="entry name" value="DYNEIN LIGHT CHAIN"/>
    <property type="match status" value="1"/>
</dbReference>
<dbReference type="FunFam" id="3.30.740.10:FF:000003">
    <property type="entry name" value="Dynein light chain"/>
    <property type="match status" value="1"/>
</dbReference>
<dbReference type="Pfam" id="PF01221">
    <property type="entry name" value="Dynein_light"/>
    <property type="match status" value="1"/>
</dbReference>
<organism evidence="2 3">
    <name type="scientific">Cannabis sativa</name>
    <name type="common">Hemp</name>
    <name type="synonym">Marijuana</name>
    <dbReference type="NCBI Taxonomy" id="3483"/>
    <lineage>
        <taxon>Eukaryota</taxon>
        <taxon>Viridiplantae</taxon>
        <taxon>Streptophyta</taxon>
        <taxon>Embryophyta</taxon>
        <taxon>Tracheophyta</taxon>
        <taxon>Spermatophyta</taxon>
        <taxon>Magnoliopsida</taxon>
        <taxon>eudicotyledons</taxon>
        <taxon>Gunneridae</taxon>
        <taxon>Pentapetalae</taxon>
        <taxon>rosids</taxon>
        <taxon>fabids</taxon>
        <taxon>Rosales</taxon>
        <taxon>Cannabaceae</taxon>
        <taxon>Cannabis</taxon>
    </lineage>
</organism>
<keyword evidence="3" id="KW-1185">Reference proteome</keyword>
<evidence type="ECO:0000313" key="3">
    <source>
        <dbReference type="Proteomes" id="UP000583929"/>
    </source>
</evidence>
<dbReference type="SUPFAM" id="SSF54648">
    <property type="entry name" value="DLC"/>
    <property type="match status" value="1"/>
</dbReference>
<evidence type="ECO:0000256" key="1">
    <source>
        <dbReference type="SAM" id="MobiDB-lite"/>
    </source>
</evidence>
<feature type="compositionally biased region" description="Gly residues" evidence="1">
    <location>
        <begin position="78"/>
        <end position="94"/>
    </location>
</feature>
<feature type="region of interest" description="Disordered" evidence="1">
    <location>
        <begin position="74"/>
        <end position="94"/>
    </location>
</feature>
<name>A0A7J6FA85_CANSA</name>
<evidence type="ECO:0008006" key="4">
    <source>
        <dbReference type="Google" id="ProtNLM"/>
    </source>
</evidence>
<dbReference type="InterPro" id="IPR037177">
    <property type="entry name" value="DLC_sf"/>
</dbReference>
<gene>
    <name evidence="2" type="ORF">G4B88_018212</name>
</gene>
<dbReference type="GO" id="GO:0005868">
    <property type="term" value="C:cytoplasmic dynein complex"/>
    <property type="evidence" value="ECO:0007669"/>
    <property type="project" value="TreeGrafter"/>
</dbReference>
<protein>
    <recommendedName>
        <fullName evidence="4">Dynein light chain</fullName>
    </recommendedName>
</protein>
<reference evidence="2 3" key="1">
    <citation type="journal article" date="2020" name="bioRxiv">
        <title>Sequence and annotation of 42 cannabis genomes reveals extensive copy number variation in cannabinoid synthesis and pathogen resistance genes.</title>
        <authorList>
            <person name="Mckernan K.J."/>
            <person name="Helbert Y."/>
            <person name="Kane L.T."/>
            <person name="Ebling H."/>
            <person name="Zhang L."/>
            <person name="Liu B."/>
            <person name="Eaton Z."/>
            <person name="Mclaughlin S."/>
            <person name="Kingan S."/>
            <person name="Baybayan P."/>
            <person name="Concepcion G."/>
            <person name="Jordan M."/>
            <person name="Riva A."/>
            <person name="Barbazuk W."/>
            <person name="Harkins T."/>
        </authorList>
    </citation>
    <scope>NUCLEOTIDE SEQUENCE [LARGE SCALE GENOMIC DNA]</scope>
    <source>
        <strain evidence="3">cv. Jamaican Lion 4</strain>
        <tissue evidence="2">Leaf</tissue>
    </source>
</reference>
<sequence>MAATNEKQKKAGFMSLYKPAAATTTATYQFHLPEPKKGSDKGGNYISRSWFFMRKPRGGGGGVRSNKDDQVEKAIQQGGSGGGGGGDGGCGGGEVVPVVADQGRKSVSHVETNLRSVVGFLQVKVLVSDMPSFMQVHAFRCARRTHDTLEKFSAKHMAYNIKKEFDKVHGPAWHCIVGSSFGSFVTHGTGCFLYFSIEKLHILLFKTKIEKAAD</sequence>
<dbReference type="EMBL" id="JAATIQ010000252">
    <property type="protein sequence ID" value="KAF4366789.1"/>
    <property type="molecule type" value="Genomic_DNA"/>
</dbReference>
<dbReference type="GO" id="GO:0045505">
    <property type="term" value="F:dynein intermediate chain binding"/>
    <property type="evidence" value="ECO:0007669"/>
    <property type="project" value="TreeGrafter"/>
</dbReference>
<dbReference type="Gene3D" id="3.30.740.10">
    <property type="entry name" value="Protein Inhibitor Of Neuronal Nitric Oxide Synthase"/>
    <property type="match status" value="1"/>
</dbReference>
<dbReference type="GO" id="GO:0007017">
    <property type="term" value="P:microtubule-based process"/>
    <property type="evidence" value="ECO:0007669"/>
    <property type="project" value="InterPro"/>
</dbReference>
<evidence type="ECO:0000313" key="2">
    <source>
        <dbReference type="EMBL" id="KAF4366789.1"/>
    </source>
</evidence>